<accession>U5W290</accession>
<feature type="transmembrane region" description="Helical" evidence="1">
    <location>
        <begin position="219"/>
        <end position="241"/>
    </location>
</feature>
<keyword evidence="1" id="KW-0472">Membrane</keyword>
<dbReference type="STRING" id="1246995.AFR_25445"/>
<keyword evidence="1" id="KW-1133">Transmembrane helix</keyword>
<gene>
    <name evidence="2" type="ORF">AFR_25445</name>
</gene>
<reference evidence="2 3" key="1">
    <citation type="journal article" date="2014" name="J. Biotechnol.">
        <title>Complete genome sequence of the actinobacterium Actinoplanes friuliensis HAG 010964, producer of the lipopeptide antibiotic friulimycin.</title>
        <authorList>
            <person name="Ruckert C."/>
            <person name="Szczepanowski R."/>
            <person name="Albersmeier A."/>
            <person name="Goesmann A."/>
            <person name="Fischer N."/>
            <person name="Steinkamper A."/>
            <person name="Puhler A."/>
            <person name="Biener R."/>
            <person name="Schwartz D."/>
            <person name="Kalinowski J."/>
        </authorList>
    </citation>
    <scope>NUCLEOTIDE SEQUENCE [LARGE SCALE GENOMIC DNA]</scope>
    <source>
        <strain evidence="2 3">DSM 7358</strain>
    </source>
</reference>
<evidence type="ECO:0000313" key="2">
    <source>
        <dbReference type="EMBL" id="AGZ43353.1"/>
    </source>
</evidence>
<dbReference type="KEGG" id="afs:AFR_25445"/>
<evidence type="ECO:0000256" key="1">
    <source>
        <dbReference type="SAM" id="Phobius"/>
    </source>
</evidence>
<proteinExistence type="predicted"/>
<dbReference type="HOGENOM" id="CLU_421438_0_0_11"/>
<keyword evidence="3" id="KW-1185">Reference proteome</keyword>
<keyword evidence="1" id="KW-0812">Transmembrane</keyword>
<dbReference type="EMBL" id="CP006272">
    <property type="protein sequence ID" value="AGZ43353.1"/>
    <property type="molecule type" value="Genomic_DNA"/>
</dbReference>
<organism evidence="2 3">
    <name type="scientific">Actinoplanes friuliensis DSM 7358</name>
    <dbReference type="NCBI Taxonomy" id="1246995"/>
    <lineage>
        <taxon>Bacteria</taxon>
        <taxon>Bacillati</taxon>
        <taxon>Actinomycetota</taxon>
        <taxon>Actinomycetes</taxon>
        <taxon>Micromonosporales</taxon>
        <taxon>Micromonosporaceae</taxon>
        <taxon>Actinoplanes</taxon>
    </lineage>
</organism>
<protein>
    <submittedName>
        <fullName evidence="2">Uncharacterized protein</fullName>
    </submittedName>
</protein>
<feature type="transmembrane region" description="Helical" evidence="1">
    <location>
        <begin position="411"/>
        <end position="433"/>
    </location>
</feature>
<dbReference type="AlphaFoldDB" id="U5W290"/>
<sequence length="665" mass="75253">MTAPKAGTVNSADGSATVGVQADTVHGGVTIYQVAETDPPERKFLVGVRYLRAGVPSEARKLISRAVMEGHANTKSYFYLMLALLSGRTLQHLSPEDLSVLRSARVWVQDRPQDRWTDAIHVINRLLEAAPSTARTDLNVIIKEFDDLGSQQREEVLRNLKVFLAGPHQDWTWKRAFETARRDRRAEYRVDRVWKFFQPHPAGPRVLWPRPVRFRKRDWALLSVATLLTATSGYFLSVAAWDASWPAALGTLLIAFGTGTLVAFAGLHRQHLMRRRRVKEGQISEHNAREPAPDRYEFASGVDRQFRTYFRRYVPDGAERAVWLAETRGIRQTLRNEVVEIYRERDIDAKQVGWLIRFLVSDVKRQWQTGGLYSFRNQLRIPMATRLAFYLGVGVLGAAVSRLVWDALQTRPLPAVLATILLVTGGVPTVRGWSTLVLERRRVAVEKAEANQALTARTEAHQRWAAKLATRPKDQEMAHWLDCDHKALVELGMQHYKLAPHDVIAHAFIEAPPAGPYKRARVPKGPLRYSRYNLLVFILTIDGVRQMAVDLNFETAEFHDRRRINYRYDAVAAVHVTEADDGQKTLELTLVNSHSIKLVVTGPPPRTKELGEDDRTITAVTLDAAGLDNTLHVLEGIAAEGKQWITYERKREQDGLARLIDAVDP</sequence>
<dbReference type="PATRIC" id="fig|1246995.3.peg.5155"/>
<dbReference type="OrthoDB" id="4501073at2"/>
<feature type="transmembrane region" description="Helical" evidence="1">
    <location>
        <begin position="247"/>
        <end position="267"/>
    </location>
</feature>
<evidence type="ECO:0000313" key="3">
    <source>
        <dbReference type="Proteomes" id="UP000017746"/>
    </source>
</evidence>
<dbReference type="eggNOG" id="ENOG502Z92A">
    <property type="taxonomic scope" value="Bacteria"/>
</dbReference>
<dbReference type="Proteomes" id="UP000017746">
    <property type="component" value="Chromosome"/>
</dbReference>
<dbReference type="RefSeq" id="WP_023363971.1">
    <property type="nucleotide sequence ID" value="NC_022657.1"/>
</dbReference>
<feature type="transmembrane region" description="Helical" evidence="1">
    <location>
        <begin position="387"/>
        <end position="405"/>
    </location>
</feature>
<name>U5W290_9ACTN</name>